<dbReference type="PANTHER" id="PTHR42718:SF9">
    <property type="entry name" value="MAJOR FACILITATOR SUPERFAMILY MULTIDRUG TRANSPORTER MFSC"/>
    <property type="match status" value="1"/>
</dbReference>
<evidence type="ECO:0000256" key="3">
    <source>
        <dbReference type="ARBA" id="ARBA00022692"/>
    </source>
</evidence>
<feature type="transmembrane region" description="Helical" evidence="6">
    <location>
        <begin position="364"/>
        <end position="382"/>
    </location>
</feature>
<feature type="transmembrane region" description="Helical" evidence="6">
    <location>
        <begin position="107"/>
        <end position="128"/>
    </location>
</feature>
<feature type="transmembrane region" description="Helical" evidence="6">
    <location>
        <begin position="172"/>
        <end position="192"/>
    </location>
</feature>
<feature type="transmembrane region" description="Helical" evidence="6">
    <location>
        <begin position="82"/>
        <end position="101"/>
    </location>
</feature>
<dbReference type="STRING" id="134849.SAMN05443668_106308"/>
<sequence>MADTMTRPGDTRLPWRTGGALVSGSVLQPLNSSMIALAIVSLTADFGASDLMPWVIAAMYIATAVAAPVSGRLGALLGPRRVYLAGLGLILAGSALGLLAPSLAWVVVSRVIVGLGTATQYPNAVALVRRYARRRHVRTGGILGLLAIGAQVTVAFGPTLGGLLVGLLGWQAVMWINVPVVVASALLVGVFVDRDDPVTVTRRELPPAFDLPGIGLFLGWVVSLMMFLLSAVDEPQWWLLGVFVVCAVLFVQRERHTASPFLDVSALVRNRALFATLIRTLLTYVAFYAVYFGFPQWMQAARGLSPAQAGLMMFPLAAIGVVCSLVATRTCRIAGPRRVLVGGTAAMIAGGVIIAFAAGSRVPALLVLVAVVAGIPSGFNNIGNQTVVDRATPDGDVGTAMGLYRTTQFIGANFAAVALDVLVGPDATDAGFERLGWFTAALGVLLLAVTVAARSLRPEHPI</sequence>
<keyword evidence="3 6" id="KW-0812">Transmembrane</keyword>
<organism evidence="8 9">
    <name type="scientific">Cryptosporangium aurantiacum</name>
    <dbReference type="NCBI Taxonomy" id="134849"/>
    <lineage>
        <taxon>Bacteria</taxon>
        <taxon>Bacillati</taxon>
        <taxon>Actinomycetota</taxon>
        <taxon>Actinomycetes</taxon>
        <taxon>Cryptosporangiales</taxon>
        <taxon>Cryptosporangiaceae</taxon>
        <taxon>Cryptosporangium</taxon>
    </lineage>
</organism>
<evidence type="ECO:0000256" key="2">
    <source>
        <dbReference type="ARBA" id="ARBA00022448"/>
    </source>
</evidence>
<dbReference type="PROSITE" id="PS50850">
    <property type="entry name" value="MFS"/>
    <property type="match status" value="1"/>
</dbReference>
<dbReference type="Proteomes" id="UP000184440">
    <property type="component" value="Unassembled WGS sequence"/>
</dbReference>
<evidence type="ECO:0000256" key="5">
    <source>
        <dbReference type="ARBA" id="ARBA00023136"/>
    </source>
</evidence>
<dbReference type="EMBL" id="FRCS01000006">
    <property type="protein sequence ID" value="SHN39546.1"/>
    <property type="molecule type" value="Genomic_DNA"/>
</dbReference>
<evidence type="ECO:0000259" key="7">
    <source>
        <dbReference type="PROSITE" id="PS50850"/>
    </source>
</evidence>
<comment type="subcellular location">
    <subcellularLocation>
        <location evidence="1">Cell membrane</location>
        <topology evidence="1">Multi-pass membrane protein</topology>
    </subcellularLocation>
</comment>
<feature type="domain" description="Major facilitator superfamily (MFS) profile" evidence="7">
    <location>
        <begin position="17"/>
        <end position="461"/>
    </location>
</feature>
<feature type="transmembrane region" description="Helical" evidence="6">
    <location>
        <begin position="306"/>
        <end position="327"/>
    </location>
</feature>
<reference evidence="8 9" key="1">
    <citation type="submission" date="2016-11" db="EMBL/GenBank/DDBJ databases">
        <authorList>
            <person name="Jaros S."/>
            <person name="Januszkiewicz K."/>
            <person name="Wedrychowicz H."/>
        </authorList>
    </citation>
    <scope>NUCLEOTIDE SEQUENCE [LARGE SCALE GENOMIC DNA]</scope>
    <source>
        <strain evidence="8 9">DSM 46144</strain>
    </source>
</reference>
<dbReference type="RefSeq" id="WP_218617698.1">
    <property type="nucleotide sequence ID" value="NZ_FRCS01000006.1"/>
</dbReference>
<feature type="transmembrane region" description="Helical" evidence="6">
    <location>
        <begin position="213"/>
        <end position="229"/>
    </location>
</feature>
<keyword evidence="9" id="KW-1185">Reference proteome</keyword>
<keyword evidence="5 6" id="KW-0472">Membrane</keyword>
<feature type="transmembrane region" description="Helical" evidence="6">
    <location>
        <begin position="403"/>
        <end position="423"/>
    </location>
</feature>
<feature type="transmembrane region" description="Helical" evidence="6">
    <location>
        <begin position="235"/>
        <end position="251"/>
    </location>
</feature>
<keyword evidence="2" id="KW-0813">Transport</keyword>
<feature type="transmembrane region" description="Helical" evidence="6">
    <location>
        <begin position="272"/>
        <end position="294"/>
    </location>
</feature>
<dbReference type="GO" id="GO:0022857">
    <property type="term" value="F:transmembrane transporter activity"/>
    <property type="evidence" value="ECO:0007669"/>
    <property type="project" value="InterPro"/>
</dbReference>
<dbReference type="Gene3D" id="1.20.1720.10">
    <property type="entry name" value="Multidrug resistance protein D"/>
    <property type="match status" value="1"/>
</dbReference>
<evidence type="ECO:0000313" key="9">
    <source>
        <dbReference type="Proteomes" id="UP000184440"/>
    </source>
</evidence>
<dbReference type="SUPFAM" id="SSF103473">
    <property type="entry name" value="MFS general substrate transporter"/>
    <property type="match status" value="1"/>
</dbReference>
<evidence type="ECO:0000256" key="1">
    <source>
        <dbReference type="ARBA" id="ARBA00004651"/>
    </source>
</evidence>
<feature type="transmembrane region" description="Helical" evidence="6">
    <location>
        <begin position="51"/>
        <end position="70"/>
    </location>
</feature>
<feature type="transmembrane region" description="Helical" evidence="6">
    <location>
        <begin position="20"/>
        <end position="39"/>
    </location>
</feature>
<keyword evidence="4 6" id="KW-1133">Transmembrane helix</keyword>
<evidence type="ECO:0000313" key="8">
    <source>
        <dbReference type="EMBL" id="SHN39546.1"/>
    </source>
</evidence>
<dbReference type="InterPro" id="IPR036259">
    <property type="entry name" value="MFS_trans_sf"/>
</dbReference>
<proteinExistence type="predicted"/>
<dbReference type="InterPro" id="IPR020846">
    <property type="entry name" value="MFS_dom"/>
</dbReference>
<accession>A0A1M7R3R0</accession>
<dbReference type="Gene3D" id="1.20.1250.20">
    <property type="entry name" value="MFS general substrate transporter like domains"/>
    <property type="match status" value="1"/>
</dbReference>
<feature type="transmembrane region" description="Helical" evidence="6">
    <location>
        <begin position="140"/>
        <end position="160"/>
    </location>
</feature>
<evidence type="ECO:0000256" key="6">
    <source>
        <dbReference type="SAM" id="Phobius"/>
    </source>
</evidence>
<evidence type="ECO:0000256" key="4">
    <source>
        <dbReference type="ARBA" id="ARBA00022989"/>
    </source>
</evidence>
<dbReference type="AlphaFoldDB" id="A0A1M7R3R0"/>
<dbReference type="InterPro" id="IPR011701">
    <property type="entry name" value="MFS"/>
</dbReference>
<feature type="transmembrane region" description="Helical" evidence="6">
    <location>
        <begin position="435"/>
        <end position="456"/>
    </location>
</feature>
<dbReference type="PANTHER" id="PTHR42718">
    <property type="entry name" value="MAJOR FACILITATOR SUPERFAMILY MULTIDRUG TRANSPORTER MFSC"/>
    <property type="match status" value="1"/>
</dbReference>
<dbReference type="GO" id="GO:0005886">
    <property type="term" value="C:plasma membrane"/>
    <property type="evidence" value="ECO:0007669"/>
    <property type="project" value="UniProtKB-SubCell"/>
</dbReference>
<protein>
    <submittedName>
        <fullName evidence="8">Predicted arabinose efflux permease, MFS family</fullName>
    </submittedName>
</protein>
<name>A0A1M7R3R0_9ACTN</name>
<feature type="transmembrane region" description="Helical" evidence="6">
    <location>
        <begin position="339"/>
        <end position="358"/>
    </location>
</feature>
<gene>
    <name evidence="8" type="ORF">SAMN05443668_106308</name>
</gene>
<dbReference type="Pfam" id="PF07690">
    <property type="entry name" value="MFS_1"/>
    <property type="match status" value="1"/>
</dbReference>